<dbReference type="PANTHER" id="PTHR40466:SF1">
    <property type="entry name" value="FUNGAL PROTEIN"/>
    <property type="match status" value="1"/>
</dbReference>
<evidence type="ECO:0000256" key="1">
    <source>
        <dbReference type="SAM" id="Phobius"/>
    </source>
</evidence>
<evidence type="ECO:0000313" key="2">
    <source>
        <dbReference type="EMBL" id="KAJ2906004.1"/>
    </source>
</evidence>
<keyword evidence="1" id="KW-0812">Transmembrane</keyword>
<keyword evidence="3" id="KW-1185">Reference proteome</keyword>
<proteinExistence type="predicted"/>
<sequence>MSFVARRAFATPRAFTTSARRFVVKDKELASKQKANPELMILGVIMVAALGGAGWYFGTTPGQDNAEASVKNAGMPWETGSGEGKYKYHPGGDANAATKDAPSALNASIIPNVTLPKYLHDSFNKFGKD</sequence>
<feature type="transmembrane region" description="Helical" evidence="1">
    <location>
        <begin position="39"/>
        <end position="58"/>
    </location>
</feature>
<reference evidence="2" key="1">
    <citation type="submission" date="2022-07" db="EMBL/GenBank/DDBJ databases">
        <title>Draft genome sequence of Zalerion maritima ATCC 34329, a (micro)plastics degrading marine fungus.</title>
        <authorList>
            <person name="Paco A."/>
            <person name="Goncalves M.F.M."/>
            <person name="Rocha-Santos T.A.P."/>
            <person name="Alves A."/>
        </authorList>
    </citation>
    <scope>NUCLEOTIDE SEQUENCE</scope>
    <source>
        <strain evidence="2">ATCC 34329</strain>
    </source>
</reference>
<dbReference type="InterPro" id="IPR039965">
    <property type="entry name" value="C3H7.08c"/>
</dbReference>
<organism evidence="2 3">
    <name type="scientific">Zalerion maritima</name>
    <dbReference type="NCBI Taxonomy" id="339359"/>
    <lineage>
        <taxon>Eukaryota</taxon>
        <taxon>Fungi</taxon>
        <taxon>Dikarya</taxon>
        <taxon>Ascomycota</taxon>
        <taxon>Pezizomycotina</taxon>
        <taxon>Sordariomycetes</taxon>
        <taxon>Lulworthiomycetidae</taxon>
        <taxon>Lulworthiales</taxon>
        <taxon>Lulworthiaceae</taxon>
        <taxon>Zalerion</taxon>
    </lineage>
</organism>
<keyword evidence="1" id="KW-1133">Transmembrane helix</keyword>
<name>A0AAD5WX38_9PEZI</name>
<dbReference type="Proteomes" id="UP001201980">
    <property type="component" value="Unassembled WGS sequence"/>
</dbReference>
<accession>A0AAD5WX38</accession>
<dbReference type="AlphaFoldDB" id="A0AAD5WX38"/>
<evidence type="ECO:0000313" key="3">
    <source>
        <dbReference type="Proteomes" id="UP001201980"/>
    </source>
</evidence>
<protein>
    <submittedName>
        <fullName evidence="2">Uncharacterized protein</fullName>
    </submittedName>
</protein>
<keyword evidence="1" id="KW-0472">Membrane</keyword>
<gene>
    <name evidence="2" type="ORF">MKZ38_003487</name>
</gene>
<comment type="caution">
    <text evidence="2">The sequence shown here is derived from an EMBL/GenBank/DDBJ whole genome shotgun (WGS) entry which is preliminary data.</text>
</comment>
<dbReference type="EMBL" id="JAKWBI020000020">
    <property type="protein sequence ID" value="KAJ2906004.1"/>
    <property type="molecule type" value="Genomic_DNA"/>
</dbReference>
<dbReference type="PANTHER" id="PTHR40466">
    <property type="entry name" value="EXPRESSED PROTEIN"/>
    <property type="match status" value="1"/>
</dbReference>